<reference evidence="1 2" key="1">
    <citation type="submission" date="2024-04" db="EMBL/GenBank/DDBJ databases">
        <title>Isolation of an actinomycete strain from pig manure.</title>
        <authorList>
            <person name="Gong T."/>
            <person name="Yu Z."/>
            <person name="An M."/>
            <person name="Wei C."/>
            <person name="Yang W."/>
            <person name="Liu L."/>
        </authorList>
    </citation>
    <scope>NUCLEOTIDE SEQUENCE [LARGE SCALE GENOMIC DNA]</scope>
    <source>
        <strain evidence="1 2">ZF39</strain>
    </source>
</reference>
<proteinExistence type="predicted"/>
<organism evidence="1 2">
    <name type="scientific">Ammonicoccus fulvus</name>
    <dbReference type="NCBI Taxonomy" id="3138240"/>
    <lineage>
        <taxon>Bacteria</taxon>
        <taxon>Bacillati</taxon>
        <taxon>Actinomycetota</taxon>
        <taxon>Actinomycetes</taxon>
        <taxon>Propionibacteriales</taxon>
        <taxon>Propionibacteriaceae</taxon>
        <taxon>Ammonicoccus</taxon>
    </lineage>
</organism>
<sequence length="99" mass="11026">MDCWLELNESGKTGDYQWVIPMNDASRLMRVDGRAILLFASLGDDEMAAAMTGWREAGLTVRCVRGVKMRGFAGLMDEFAAALQFPYYWLITIQGVGVV</sequence>
<dbReference type="Proteomes" id="UP001442841">
    <property type="component" value="Chromosome"/>
</dbReference>
<dbReference type="RefSeq" id="WP_425308777.1">
    <property type="nucleotide sequence ID" value="NZ_CP154795.1"/>
</dbReference>
<protein>
    <submittedName>
        <fullName evidence="1">Uncharacterized protein</fullName>
    </submittedName>
</protein>
<evidence type="ECO:0000313" key="1">
    <source>
        <dbReference type="EMBL" id="XAN07323.1"/>
    </source>
</evidence>
<dbReference type="EMBL" id="CP154795">
    <property type="protein sequence ID" value="XAN07323.1"/>
    <property type="molecule type" value="Genomic_DNA"/>
</dbReference>
<keyword evidence="2" id="KW-1185">Reference proteome</keyword>
<gene>
    <name evidence="1" type="ORF">AADG42_08460</name>
</gene>
<name>A0ABZ3FRC2_9ACTN</name>
<accession>A0ABZ3FRC2</accession>
<evidence type="ECO:0000313" key="2">
    <source>
        <dbReference type="Proteomes" id="UP001442841"/>
    </source>
</evidence>